<protein>
    <recommendedName>
        <fullName evidence="2">DNA-directed DNA polymerase</fullName>
        <ecNumber evidence="2">2.7.7.7</ecNumber>
    </recommendedName>
</protein>
<evidence type="ECO:0000256" key="9">
    <source>
        <dbReference type="SAM" id="Coils"/>
    </source>
</evidence>
<dbReference type="EC" id="2.7.7.7" evidence="2"/>
<organism evidence="11">
    <name type="scientific">Millerozyma acaciae</name>
    <dbReference type="NCBI Taxonomy" id="28986"/>
    <lineage>
        <taxon>Eukaryota</taxon>
        <taxon>Fungi</taxon>
        <taxon>Dikarya</taxon>
        <taxon>Ascomycota</taxon>
        <taxon>Saccharomycotina</taxon>
        <taxon>Pichiomycetes</taxon>
        <taxon>Debaryomycetaceae</taxon>
        <taxon>Millerozyma</taxon>
    </lineage>
</organism>
<evidence type="ECO:0000256" key="2">
    <source>
        <dbReference type="ARBA" id="ARBA00012417"/>
    </source>
</evidence>
<evidence type="ECO:0000256" key="3">
    <source>
        <dbReference type="ARBA" id="ARBA00022679"/>
    </source>
</evidence>
<evidence type="ECO:0000256" key="7">
    <source>
        <dbReference type="ARBA" id="ARBA00023125"/>
    </source>
</evidence>
<keyword evidence="6" id="KW-0239">DNA-directed DNA polymerase</keyword>
<comment type="catalytic activity">
    <reaction evidence="8">
        <text>DNA(n) + a 2'-deoxyribonucleoside 5'-triphosphate = DNA(n+1) + diphosphate</text>
        <dbReference type="Rhea" id="RHEA:22508"/>
        <dbReference type="Rhea" id="RHEA-COMP:17339"/>
        <dbReference type="Rhea" id="RHEA-COMP:17340"/>
        <dbReference type="ChEBI" id="CHEBI:33019"/>
        <dbReference type="ChEBI" id="CHEBI:61560"/>
        <dbReference type="ChEBI" id="CHEBI:173112"/>
        <dbReference type="EC" id="2.7.7.7"/>
    </reaction>
</comment>
<feature type="domain" description="DNA-directed DNA polymerase family B mitochondria/virus" evidence="10">
    <location>
        <begin position="399"/>
        <end position="857"/>
    </location>
</feature>
<dbReference type="Gene3D" id="3.90.1600.10">
    <property type="entry name" value="Palm domain of DNA polymerase"/>
    <property type="match status" value="1"/>
</dbReference>
<dbReference type="GO" id="GO:0003887">
    <property type="term" value="F:DNA-directed DNA polymerase activity"/>
    <property type="evidence" value="ECO:0007669"/>
    <property type="project" value="UniProtKB-KW"/>
</dbReference>
<evidence type="ECO:0000256" key="1">
    <source>
        <dbReference type="ARBA" id="ARBA00005755"/>
    </source>
</evidence>
<dbReference type="PANTHER" id="PTHR33568:SF3">
    <property type="entry name" value="DNA-DIRECTED DNA POLYMERASE"/>
    <property type="match status" value="1"/>
</dbReference>
<keyword evidence="4" id="KW-0548">Nucleotidyltransferase</keyword>
<reference evidence="11" key="1">
    <citation type="journal article" date="2006" name="Yeast">
        <title>Autonomous cytoplasmic linear plasmid pPac1-1 of Pichia acaciae: molecular structure and expression studies.</title>
        <authorList>
            <person name="Jeske S."/>
            <person name="Meinhardt F."/>
        </authorList>
    </citation>
    <scope>NUCLEOTIDE SEQUENCE</scope>
    <source>
        <strain evidence="11">NRRL Y-18665</strain>
        <plasmid evidence="11">pPac1-1</plasmid>
    </source>
</reference>
<dbReference type="SUPFAM" id="SSF56672">
    <property type="entry name" value="DNA/RNA polymerases"/>
    <property type="match status" value="1"/>
</dbReference>
<dbReference type="InterPro" id="IPR043502">
    <property type="entry name" value="DNA/RNA_pol_sf"/>
</dbReference>
<dbReference type="SUPFAM" id="SSF53098">
    <property type="entry name" value="Ribonuclease H-like"/>
    <property type="match status" value="1"/>
</dbReference>
<dbReference type="PANTHER" id="PTHR33568">
    <property type="entry name" value="DNA POLYMERASE"/>
    <property type="match status" value="1"/>
</dbReference>
<proteinExistence type="inferred from homology"/>
<geneLocation type="plasmid" evidence="11">
    <name>pPac1-1</name>
</geneLocation>
<evidence type="ECO:0000256" key="5">
    <source>
        <dbReference type="ARBA" id="ARBA00022705"/>
    </source>
</evidence>
<keyword evidence="11" id="KW-0614">Plasmid</keyword>
<dbReference type="InterPro" id="IPR012337">
    <property type="entry name" value="RNaseH-like_sf"/>
</dbReference>
<evidence type="ECO:0000256" key="6">
    <source>
        <dbReference type="ARBA" id="ARBA00022932"/>
    </source>
</evidence>
<dbReference type="AlphaFoldDB" id="Q2P9T5"/>
<keyword evidence="7" id="KW-0238">DNA-binding</keyword>
<keyword evidence="5" id="KW-0235">DNA replication</keyword>
<dbReference type="GO" id="GO:0006260">
    <property type="term" value="P:DNA replication"/>
    <property type="evidence" value="ECO:0007669"/>
    <property type="project" value="UniProtKB-KW"/>
</dbReference>
<accession>Q2P9T5</accession>
<dbReference type="InterPro" id="IPR023211">
    <property type="entry name" value="DNA_pol_palm_dom_sf"/>
</dbReference>
<keyword evidence="3" id="KW-0808">Transferase</keyword>
<name>Q2P9T5_9ASCO</name>
<dbReference type="InterPro" id="IPR017964">
    <property type="entry name" value="DNA-dir_DNA_pol_B_CS"/>
</dbReference>
<dbReference type="GO" id="GO:0003677">
    <property type="term" value="F:DNA binding"/>
    <property type="evidence" value="ECO:0007669"/>
    <property type="project" value="UniProtKB-KW"/>
</dbReference>
<evidence type="ECO:0000259" key="10">
    <source>
        <dbReference type="Pfam" id="PF03175"/>
    </source>
</evidence>
<feature type="coiled-coil region" evidence="9">
    <location>
        <begin position="41"/>
        <end position="68"/>
    </location>
</feature>
<dbReference type="EMBL" id="AM180622">
    <property type="protein sequence ID" value="CAJ57275.1"/>
    <property type="molecule type" value="Genomic_DNA"/>
</dbReference>
<keyword evidence="9" id="KW-0175">Coiled coil</keyword>
<dbReference type="GO" id="GO:0000166">
    <property type="term" value="F:nucleotide binding"/>
    <property type="evidence" value="ECO:0007669"/>
    <property type="project" value="InterPro"/>
</dbReference>
<evidence type="ECO:0000256" key="4">
    <source>
        <dbReference type="ARBA" id="ARBA00022695"/>
    </source>
</evidence>
<evidence type="ECO:0000256" key="8">
    <source>
        <dbReference type="ARBA" id="ARBA00049244"/>
    </source>
</evidence>
<dbReference type="PROSITE" id="PS00116">
    <property type="entry name" value="DNA_POLYMERASE_B"/>
    <property type="match status" value="1"/>
</dbReference>
<sequence length="982" mass="115224">MSQSYKEIPITNSEKIIKTTKEYIELKHELLDRFGEGEISLDKVGDELQNLLKRIKNYMRNKRRKENTGFKEHISRIQKQYVLAKEGYITYMDDLNENEYYYLEYNSIKIKVPTSEYLYKEHDKIINNIGILMKTNYNIYSLVSLEISGSTIFHSYTRKCRVQGNDELEKQIKEEVIQNLKKAPNYEESAASLKINSISHTVTIAEWRGISLWFNDINIKTKFRKYKDFTLFLANGPENCVKQCVEFLGGKWDENKTFEDMIPQKEILYYVPYISMNYVKELKDLIGETEENVITDDCKNIARIVKYNGHMGVISEIHEFKVRKVKLQTSRRINIQKSNTLEVFMDIESFTEKIDEKNSKQIPYLICWCYNNNKVERSVGENCIEDFVSSLIRLNKIKNDITLYAWYGSGYDFQHILPSLKRKCDHSRFIVKNSSIVYGELIFKKLDLKIRLKDPYLFILTSLDKASKAFNVLNKGSFPHSLIKDWNDLNKVLPNWISVQRKIVEHKTDNKIGYIIKREETYKYENVINNKSILEKAIEYCEVDVLAMKQVWNKFGVLMEQYLNLKIGDYIFTLSQLSMSLLEATLKSNHELEVPSKELYELIKESIYGGRVIAKNGIYNEDIIYADVVSLYPSAMRLLEHGYGKSEEVSEINWNRMGIYKVKLTHKENEEPYSYLNFVPRRLDGKLKWGWFKEHIGTYHTYDLLIAKEEGYKIELIKGIEYKSKGYIFNNYIDKLYSLKDEHSKCECKEKPCPIRMIAKIALNGGGYGKFVQRPIDKDIYIVTRDILAGEIEKMKSDKVKLGNQIIDKPIFYNLDGEEFDKMIIEKDEDPVYATEEGISILSGSRYRLFNLCKKFKGLDVIYSDTDSVFIRKCTINHEKFKEECNTNLGSLDDTLENSKNGIIHRMLIGGPKMYAYEFIDKNDKNQIKLYCKGIPKDMLTLEQIEYILENKDNNLAYEFEILKRRLIGINSMNIIKNIKET</sequence>
<dbReference type="InterPro" id="IPR004868">
    <property type="entry name" value="DNA-dir_DNA_pol_B_mt/vir"/>
</dbReference>
<dbReference type="Pfam" id="PF03175">
    <property type="entry name" value="DNA_pol_B_2"/>
    <property type="match status" value="1"/>
</dbReference>
<comment type="similarity">
    <text evidence="1">Belongs to the DNA polymerase type-B family.</text>
</comment>
<evidence type="ECO:0000313" key="11">
    <source>
        <dbReference type="EMBL" id="CAJ57275.1"/>
    </source>
</evidence>